<name>A0A426ZR01_ENSVE</name>
<dbReference type="GO" id="GO:0006952">
    <property type="term" value="P:defense response"/>
    <property type="evidence" value="ECO:0007669"/>
    <property type="project" value="UniProtKB-KW"/>
</dbReference>
<protein>
    <recommendedName>
        <fullName evidence="11">MLO-like protein</fullName>
    </recommendedName>
</protein>
<evidence type="ECO:0008006" key="11">
    <source>
        <dbReference type="Google" id="ProtNLM"/>
    </source>
</evidence>
<dbReference type="Pfam" id="PF03094">
    <property type="entry name" value="Mlo"/>
    <property type="match status" value="2"/>
</dbReference>
<evidence type="ECO:0000256" key="6">
    <source>
        <dbReference type="ARBA" id="ARBA00023136"/>
    </source>
</evidence>
<reference evidence="9 10" key="1">
    <citation type="journal article" date="2014" name="Agronomy (Basel)">
        <title>A Draft Genome Sequence for Ensete ventricosum, the Drought-Tolerant Tree Against Hunger.</title>
        <authorList>
            <person name="Harrison J."/>
            <person name="Moore K.A."/>
            <person name="Paszkiewicz K."/>
            <person name="Jones T."/>
            <person name="Grant M."/>
            <person name="Ambacheew D."/>
            <person name="Muzemil S."/>
            <person name="Studholme D.J."/>
        </authorList>
    </citation>
    <scope>NUCLEOTIDE SEQUENCE [LARGE SCALE GENOMIC DNA]</scope>
</reference>
<comment type="subcellular location">
    <subcellularLocation>
        <location evidence="1">Membrane</location>
        <topology evidence="1">Multi-pass membrane protein</topology>
    </subcellularLocation>
</comment>
<dbReference type="PANTHER" id="PTHR31942">
    <property type="entry name" value="MLO-LIKE PROTEIN 1"/>
    <property type="match status" value="1"/>
</dbReference>
<keyword evidence="6 8" id="KW-0472">Membrane</keyword>
<evidence type="ECO:0000256" key="1">
    <source>
        <dbReference type="ARBA" id="ARBA00004141"/>
    </source>
</evidence>
<dbReference type="AlphaFoldDB" id="A0A426ZR01"/>
<evidence type="ECO:0000256" key="7">
    <source>
        <dbReference type="ARBA" id="ARBA00023265"/>
    </source>
</evidence>
<dbReference type="PANTHER" id="PTHR31942:SF77">
    <property type="entry name" value="MLO-LIKE PROTEIN 14"/>
    <property type="match status" value="1"/>
</dbReference>
<accession>A0A426ZR01</accession>
<evidence type="ECO:0000256" key="2">
    <source>
        <dbReference type="ARBA" id="ARBA00006574"/>
    </source>
</evidence>
<comment type="similarity">
    <text evidence="2">Belongs to the MLO family.</text>
</comment>
<dbReference type="GO" id="GO:0016020">
    <property type="term" value="C:membrane"/>
    <property type="evidence" value="ECO:0007669"/>
    <property type="project" value="UniProtKB-SubCell"/>
</dbReference>
<keyword evidence="3 8" id="KW-0812">Transmembrane</keyword>
<organism evidence="9 10">
    <name type="scientific">Ensete ventricosum</name>
    <name type="common">Abyssinian banana</name>
    <name type="synonym">Musa ensete</name>
    <dbReference type="NCBI Taxonomy" id="4639"/>
    <lineage>
        <taxon>Eukaryota</taxon>
        <taxon>Viridiplantae</taxon>
        <taxon>Streptophyta</taxon>
        <taxon>Embryophyta</taxon>
        <taxon>Tracheophyta</taxon>
        <taxon>Spermatophyta</taxon>
        <taxon>Magnoliopsida</taxon>
        <taxon>Liliopsida</taxon>
        <taxon>Zingiberales</taxon>
        <taxon>Musaceae</taxon>
        <taxon>Ensete</taxon>
    </lineage>
</organism>
<dbReference type="InterPro" id="IPR004326">
    <property type="entry name" value="Mlo"/>
</dbReference>
<feature type="transmembrane region" description="Helical" evidence="8">
    <location>
        <begin position="12"/>
        <end position="33"/>
    </location>
</feature>
<evidence type="ECO:0000256" key="4">
    <source>
        <dbReference type="ARBA" id="ARBA00022821"/>
    </source>
</evidence>
<evidence type="ECO:0000256" key="5">
    <source>
        <dbReference type="ARBA" id="ARBA00022989"/>
    </source>
</evidence>
<dbReference type="EMBL" id="AMZH03005468">
    <property type="protein sequence ID" value="RRT66325.1"/>
    <property type="molecule type" value="Genomic_DNA"/>
</dbReference>
<comment type="caution">
    <text evidence="9">The sequence shown here is derived from an EMBL/GenBank/DDBJ whole genome shotgun (WGS) entry which is preliminary data.</text>
</comment>
<sequence length="138" mass="15998">MSTKLPESRSLALTPTWSVAAVLTIFVAVSLLVERSIHRLSSWLKKTHRNPLFEALEKMKEGIRLFKYILGENGKKKLVEITMIVMVNHNLTSRYDFHSYMIRSMEEEFKRIVGVRLVDVFDCTTVGFCCCIYVVQHK</sequence>
<keyword evidence="4" id="KW-0611">Plant defense</keyword>
<evidence type="ECO:0000256" key="3">
    <source>
        <dbReference type="ARBA" id="ARBA00022692"/>
    </source>
</evidence>
<dbReference type="Proteomes" id="UP000287651">
    <property type="component" value="Unassembled WGS sequence"/>
</dbReference>
<proteinExistence type="inferred from homology"/>
<keyword evidence="5 8" id="KW-1133">Transmembrane helix</keyword>
<evidence type="ECO:0000256" key="8">
    <source>
        <dbReference type="SAM" id="Phobius"/>
    </source>
</evidence>
<keyword evidence="7" id="KW-0568">Pathogenesis-related protein</keyword>
<evidence type="ECO:0000313" key="10">
    <source>
        <dbReference type="Proteomes" id="UP000287651"/>
    </source>
</evidence>
<gene>
    <name evidence="9" type="ORF">B296_00040295</name>
</gene>
<evidence type="ECO:0000313" key="9">
    <source>
        <dbReference type="EMBL" id="RRT66325.1"/>
    </source>
</evidence>